<name>A0A8X6X1D9_9ARAC</name>
<comment type="caution">
    <text evidence="1">The sequence shown here is derived from an EMBL/GenBank/DDBJ whole genome shotgun (WGS) entry which is preliminary data.</text>
</comment>
<keyword evidence="2" id="KW-1185">Reference proteome</keyword>
<dbReference type="EMBL" id="BMAV01004644">
    <property type="protein sequence ID" value="GFY45125.1"/>
    <property type="molecule type" value="Genomic_DNA"/>
</dbReference>
<organism evidence="1 2">
    <name type="scientific">Trichonephila inaurata madagascariensis</name>
    <dbReference type="NCBI Taxonomy" id="2747483"/>
    <lineage>
        <taxon>Eukaryota</taxon>
        <taxon>Metazoa</taxon>
        <taxon>Ecdysozoa</taxon>
        <taxon>Arthropoda</taxon>
        <taxon>Chelicerata</taxon>
        <taxon>Arachnida</taxon>
        <taxon>Araneae</taxon>
        <taxon>Araneomorphae</taxon>
        <taxon>Entelegynae</taxon>
        <taxon>Araneoidea</taxon>
        <taxon>Nephilidae</taxon>
        <taxon>Trichonephila</taxon>
        <taxon>Trichonephila inaurata</taxon>
    </lineage>
</organism>
<evidence type="ECO:0000313" key="1">
    <source>
        <dbReference type="EMBL" id="GFY45125.1"/>
    </source>
</evidence>
<sequence length="115" mass="12926">MVIQFVFHRPIVKLSAAHQMSSVAQPATVLLLPAAGAHVFKPFTARTTYYRRQTAYPVSPSRVQTGRRSISGVPFPKICFFCSETKRKDTIPNGINLISLLRKRFVEGSRITLYS</sequence>
<dbReference type="AlphaFoldDB" id="A0A8X6X1D9"/>
<proteinExistence type="predicted"/>
<dbReference type="Proteomes" id="UP000886998">
    <property type="component" value="Unassembled WGS sequence"/>
</dbReference>
<evidence type="ECO:0000313" key="2">
    <source>
        <dbReference type="Proteomes" id="UP000886998"/>
    </source>
</evidence>
<protein>
    <submittedName>
        <fullName evidence="1">Uncharacterized protein</fullName>
    </submittedName>
</protein>
<accession>A0A8X6X1D9</accession>
<gene>
    <name evidence="1" type="ORF">TNIN_417661</name>
</gene>
<reference evidence="1" key="1">
    <citation type="submission" date="2020-08" db="EMBL/GenBank/DDBJ databases">
        <title>Multicomponent nature underlies the extraordinary mechanical properties of spider dragline silk.</title>
        <authorList>
            <person name="Kono N."/>
            <person name="Nakamura H."/>
            <person name="Mori M."/>
            <person name="Yoshida Y."/>
            <person name="Ohtoshi R."/>
            <person name="Malay A.D."/>
            <person name="Moran D.A.P."/>
            <person name="Tomita M."/>
            <person name="Numata K."/>
            <person name="Arakawa K."/>
        </authorList>
    </citation>
    <scope>NUCLEOTIDE SEQUENCE</scope>
</reference>